<sequence>MVLFTDLPIEIQHRILSFLHAHRDVAALSIQCRSLHALCDMPMRKEYRRLRIDSKDKSLNKAFATRKSSCFAPRYVKQDSQVQRQVAFSTWLCKQRPSYWEPRRLHLPGLDCALYLGFTRTRVIGNAPAVLQLYWLLLARSKPRFRISQLPSGKAASSG</sequence>
<feature type="domain" description="F-box" evidence="1">
    <location>
        <begin position="5"/>
        <end position="41"/>
    </location>
</feature>
<accession>I8U2Z9</accession>
<protein>
    <recommendedName>
        <fullName evidence="1">F-box domain-containing protein</fullName>
    </recommendedName>
</protein>
<dbReference type="InterPro" id="IPR001810">
    <property type="entry name" value="F-box_dom"/>
</dbReference>
<dbReference type="EMBL" id="AKHY01000110">
    <property type="protein sequence ID" value="EIT81048.1"/>
    <property type="molecule type" value="Genomic_DNA"/>
</dbReference>
<dbReference type="CDD" id="cd09917">
    <property type="entry name" value="F-box_SF"/>
    <property type="match status" value="1"/>
</dbReference>
<proteinExistence type="predicted"/>
<dbReference type="AlphaFoldDB" id="I8U2Z9"/>
<dbReference type="SUPFAM" id="SSF81383">
    <property type="entry name" value="F-box domain"/>
    <property type="match status" value="1"/>
</dbReference>
<comment type="caution">
    <text evidence="2">The sequence shown here is derived from an EMBL/GenBank/DDBJ whole genome shotgun (WGS) entry which is preliminary data.</text>
</comment>
<dbReference type="InterPro" id="IPR036047">
    <property type="entry name" value="F-box-like_dom_sf"/>
</dbReference>
<evidence type="ECO:0000313" key="2">
    <source>
        <dbReference type="EMBL" id="EIT81048.1"/>
    </source>
</evidence>
<evidence type="ECO:0000313" key="3">
    <source>
        <dbReference type="Proteomes" id="UP000002812"/>
    </source>
</evidence>
<dbReference type="HOGENOM" id="CLU_1660346_0_0_1"/>
<name>I8U2Z9_ASPO3</name>
<dbReference type="Pfam" id="PF12937">
    <property type="entry name" value="F-box-like"/>
    <property type="match status" value="1"/>
</dbReference>
<dbReference type="Proteomes" id="UP000002812">
    <property type="component" value="Unassembled WGS sequence"/>
</dbReference>
<organism evidence="2 3">
    <name type="scientific">Aspergillus oryzae (strain 3.042)</name>
    <name type="common">Yellow koji mold</name>
    <dbReference type="NCBI Taxonomy" id="1160506"/>
    <lineage>
        <taxon>Eukaryota</taxon>
        <taxon>Fungi</taxon>
        <taxon>Dikarya</taxon>
        <taxon>Ascomycota</taxon>
        <taxon>Pezizomycotina</taxon>
        <taxon>Eurotiomycetes</taxon>
        <taxon>Eurotiomycetidae</taxon>
        <taxon>Eurotiales</taxon>
        <taxon>Aspergillaceae</taxon>
        <taxon>Aspergillus</taxon>
        <taxon>Aspergillus subgen. Circumdati</taxon>
    </lineage>
</organism>
<reference evidence="2 3" key="1">
    <citation type="journal article" date="2012" name="Eukaryot. Cell">
        <title>Draft genome sequence of Aspergillus oryzae strain 3.042.</title>
        <authorList>
            <person name="Zhao G."/>
            <person name="Yao Y."/>
            <person name="Qi W."/>
            <person name="Wang C."/>
            <person name="Hou L."/>
            <person name="Zeng B."/>
            <person name="Cao X."/>
        </authorList>
    </citation>
    <scope>NUCLEOTIDE SEQUENCE [LARGE SCALE GENOMIC DNA]</scope>
    <source>
        <strain evidence="2 3">3.042</strain>
    </source>
</reference>
<gene>
    <name evidence="2" type="ORF">Ao3042_02397</name>
</gene>
<evidence type="ECO:0000259" key="1">
    <source>
        <dbReference type="Pfam" id="PF12937"/>
    </source>
</evidence>
<reference evidence="3" key="2">
    <citation type="submission" date="2012-06" db="EMBL/GenBank/DDBJ databases">
        <title>Comparative genomic analyses of Aspergillus oryzae 3.042 and A. oryzae RIB40 for soy-sauce fermentation.</title>
        <authorList>
            <person name="Zhao G."/>
            <person name="Hou L."/>
            <person name="Wang C."/>
            <person name="Cao X."/>
        </authorList>
    </citation>
    <scope>NUCLEOTIDE SEQUENCE [LARGE SCALE GENOMIC DNA]</scope>
    <source>
        <strain evidence="3">3.042</strain>
    </source>
</reference>